<dbReference type="Proteomes" id="UP000005019">
    <property type="component" value="Unassembled WGS sequence"/>
</dbReference>
<keyword evidence="2" id="KW-0067">ATP-binding</keyword>
<dbReference type="SUPFAM" id="SSF52540">
    <property type="entry name" value="P-loop containing nucleoside triphosphate hydrolases"/>
    <property type="match status" value="1"/>
</dbReference>
<proteinExistence type="predicted"/>
<dbReference type="Pfam" id="PF00158">
    <property type="entry name" value="Sigma54_activat"/>
    <property type="match status" value="1"/>
</dbReference>
<dbReference type="PROSITE" id="PS50045">
    <property type="entry name" value="SIGMA54_INTERACT_4"/>
    <property type="match status" value="1"/>
</dbReference>
<dbReference type="InterPro" id="IPR002078">
    <property type="entry name" value="Sigma_54_int"/>
</dbReference>
<dbReference type="SUPFAM" id="SSF52172">
    <property type="entry name" value="CheY-like"/>
    <property type="match status" value="1"/>
</dbReference>
<dbReference type="PRINTS" id="PR01590">
    <property type="entry name" value="HTHFIS"/>
</dbReference>
<keyword evidence="4" id="KW-0804">Transcription</keyword>
<dbReference type="PROSITE" id="PS50110">
    <property type="entry name" value="RESPONSE_REGULATORY"/>
    <property type="match status" value="1"/>
</dbReference>
<dbReference type="InterPro" id="IPR002197">
    <property type="entry name" value="HTH_Fis"/>
</dbReference>
<dbReference type="PROSITE" id="PS00688">
    <property type="entry name" value="SIGMA54_INTERACT_3"/>
    <property type="match status" value="1"/>
</dbReference>
<dbReference type="AlphaFoldDB" id="F5RDP9"/>
<dbReference type="GO" id="GO:0000160">
    <property type="term" value="P:phosphorelay signal transduction system"/>
    <property type="evidence" value="ECO:0007669"/>
    <property type="project" value="InterPro"/>
</dbReference>
<dbReference type="InterPro" id="IPR058245">
    <property type="entry name" value="NreC/VraR/RcsB-like_REC"/>
</dbReference>
<evidence type="ECO:0000313" key="9">
    <source>
        <dbReference type="Proteomes" id="UP000005019"/>
    </source>
</evidence>
<keyword evidence="1" id="KW-0547">Nucleotide-binding</keyword>
<dbReference type="Gene3D" id="1.10.8.60">
    <property type="match status" value="1"/>
</dbReference>
<evidence type="ECO:0000256" key="2">
    <source>
        <dbReference type="ARBA" id="ARBA00022840"/>
    </source>
</evidence>
<dbReference type="GO" id="GO:0006355">
    <property type="term" value="P:regulation of DNA-templated transcription"/>
    <property type="evidence" value="ECO:0007669"/>
    <property type="project" value="InterPro"/>
</dbReference>
<dbReference type="EMBL" id="AFHG01000052">
    <property type="protein sequence ID" value="EGK71030.1"/>
    <property type="molecule type" value="Genomic_DNA"/>
</dbReference>
<dbReference type="GO" id="GO:0043565">
    <property type="term" value="F:sequence-specific DNA binding"/>
    <property type="evidence" value="ECO:0007669"/>
    <property type="project" value="InterPro"/>
</dbReference>
<dbReference type="CDD" id="cd17535">
    <property type="entry name" value="REC_NarL-like"/>
    <property type="match status" value="1"/>
</dbReference>
<dbReference type="Pfam" id="PF02954">
    <property type="entry name" value="HTH_8"/>
    <property type="match status" value="1"/>
</dbReference>
<dbReference type="InterPro" id="IPR003593">
    <property type="entry name" value="AAA+_ATPase"/>
</dbReference>
<evidence type="ECO:0000259" key="7">
    <source>
        <dbReference type="PROSITE" id="PS50110"/>
    </source>
</evidence>
<dbReference type="InterPro" id="IPR009057">
    <property type="entry name" value="Homeodomain-like_sf"/>
</dbReference>
<keyword evidence="9" id="KW-1185">Reference proteome</keyword>
<dbReference type="Pfam" id="PF25601">
    <property type="entry name" value="AAA_lid_14"/>
    <property type="match status" value="1"/>
</dbReference>
<feature type="domain" description="Response regulatory" evidence="7">
    <location>
        <begin position="22"/>
        <end position="142"/>
    </location>
</feature>
<dbReference type="PROSITE" id="PS00675">
    <property type="entry name" value="SIGMA54_INTERACT_1"/>
    <property type="match status" value="1"/>
</dbReference>
<keyword evidence="5" id="KW-0597">Phosphoprotein</keyword>
<dbReference type="Pfam" id="PF00072">
    <property type="entry name" value="Response_reg"/>
    <property type="match status" value="1"/>
</dbReference>
<accession>F5RDP9</accession>
<dbReference type="eggNOG" id="COG2204">
    <property type="taxonomic scope" value="Bacteria"/>
</dbReference>
<evidence type="ECO:0000313" key="8">
    <source>
        <dbReference type="EMBL" id="EGK71030.1"/>
    </source>
</evidence>
<name>F5RDP9_METUF</name>
<dbReference type="Gene3D" id="3.40.50.2300">
    <property type="match status" value="1"/>
</dbReference>
<reference evidence="8 9" key="1">
    <citation type="journal article" date="2011" name="J. Bacteriol.">
        <title>Genome sequence of Methyloversatilis universalis FAM5T, a methylotrophic representative of the order Rhodocyclales.</title>
        <authorList>
            <person name="Kittichotirat W."/>
            <person name="Good N.M."/>
            <person name="Hall R."/>
            <person name="Bringel F."/>
            <person name="Lajus A."/>
            <person name="Medigue C."/>
            <person name="Smalley N.E."/>
            <person name="Beck D."/>
            <person name="Bumgarner R."/>
            <person name="Vuilleumier S."/>
            <person name="Kalyuzhnaya M.G."/>
        </authorList>
    </citation>
    <scope>NUCLEOTIDE SEQUENCE [LARGE SCALE GENOMIC DNA]</scope>
    <source>
        <strain evidence="9">ATCC BAA-1314 / JCM 13912 / FAM5</strain>
    </source>
</reference>
<dbReference type="STRING" id="1000565.METUNv1_02416"/>
<dbReference type="InterPro" id="IPR011006">
    <property type="entry name" value="CheY-like_superfamily"/>
</dbReference>
<keyword evidence="3" id="KW-0805">Transcription regulation</keyword>
<sequence length="485" mass="52245">MMPVPMPNTARTPAARAHGRPGLLIVDDDPLIADSLSFLLEADFDVVSHASRPAAVAWLREQATAPALALIDLGLPPCPHRPDEGYALIADLLAHSPDTRIVVLSGQGEDTVARHARALGATEFVAKPAQPQALNGLLRQLAQTRADAAPALPALIGDSEQMVRLRAQIEQYAGLPYPVLIEGESGTGKDIVANRLHAVVGRTHPFLALNCAAISPSLVEPTLFGHARGAFTGAQTARAGYFEDAAQGTLFLDEIGELPLDLQAKLLRVLENGEFQRVGETQLRRSSARIIAATNRDLGAEVRAGRFRSDLYHRLSVFTITLPPLRDMGDDRLRLLEHFRAQFCAQLGRPPFGLDAAAREAWLGYDFPGNVRELRNIVIRLATKHPGREVGRADLLSEFDPTASSQDGGSAEAGEGDLVTVATGHLRAGGFRLDARLHEWESAYIEAAMRMARGNVSAAARLLGIARTTLYHRMDAQGRDDGAGD</sequence>
<dbReference type="InterPro" id="IPR025944">
    <property type="entry name" value="Sigma_54_int_dom_CS"/>
</dbReference>
<evidence type="ECO:0000256" key="4">
    <source>
        <dbReference type="ARBA" id="ARBA00023163"/>
    </source>
</evidence>
<evidence type="ECO:0000256" key="1">
    <source>
        <dbReference type="ARBA" id="ARBA00022741"/>
    </source>
</evidence>
<feature type="domain" description="Sigma-54 factor interaction" evidence="6">
    <location>
        <begin position="155"/>
        <end position="383"/>
    </location>
</feature>
<evidence type="ECO:0000259" key="6">
    <source>
        <dbReference type="PROSITE" id="PS50045"/>
    </source>
</evidence>
<dbReference type="InterPro" id="IPR001789">
    <property type="entry name" value="Sig_transdc_resp-reg_receiver"/>
</dbReference>
<protein>
    <submittedName>
        <fullName evidence="8">Two Component Transcriptional Regulator, Fis family</fullName>
    </submittedName>
</protein>
<dbReference type="PANTHER" id="PTHR32071">
    <property type="entry name" value="TRANSCRIPTIONAL REGULATORY PROTEIN"/>
    <property type="match status" value="1"/>
</dbReference>
<dbReference type="Gene3D" id="1.10.10.60">
    <property type="entry name" value="Homeodomain-like"/>
    <property type="match status" value="1"/>
</dbReference>
<evidence type="ECO:0000256" key="5">
    <source>
        <dbReference type="PROSITE-ProRule" id="PRU00169"/>
    </source>
</evidence>
<dbReference type="InterPro" id="IPR027417">
    <property type="entry name" value="P-loop_NTPase"/>
</dbReference>
<organism evidence="8 9">
    <name type="scientific">Methyloversatilis universalis (strain ATCC BAA-1314 / DSM 25237 / JCM 13912 / CCUG 52030 / FAM5)</name>
    <dbReference type="NCBI Taxonomy" id="1000565"/>
    <lineage>
        <taxon>Bacteria</taxon>
        <taxon>Pseudomonadati</taxon>
        <taxon>Pseudomonadota</taxon>
        <taxon>Betaproteobacteria</taxon>
        <taxon>Nitrosomonadales</taxon>
        <taxon>Sterolibacteriaceae</taxon>
        <taxon>Methyloversatilis</taxon>
    </lineage>
</organism>
<comment type="caution">
    <text evidence="8">The sequence shown here is derived from an EMBL/GenBank/DDBJ whole genome shotgun (WGS) entry which is preliminary data.</text>
</comment>
<dbReference type="FunFam" id="3.40.50.300:FF:000006">
    <property type="entry name" value="DNA-binding transcriptional regulator NtrC"/>
    <property type="match status" value="1"/>
</dbReference>
<dbReference type="SUPFAM" id="SSF46689">
    <property type="entry name" value="Homeodomain-like"/>
    <property type="match status" value="1"/>
</dbReference>
<dbReference type="InterPro" id="IPR058031">
    <property type="entry name" value="AAA_lid_NorR"/>
</dbReference>
<evidence type="ECO:0000256" key="3">
    <source>
        <dbReference type="ARBA" id="ARBA00023015"/>
    </source>
</evidence>
<dbReference type="CDD" id="cd00009">
    <property type="entry name" value="AAA"/>
    <property type="match status" value="1"/>
</dbReference>
<dbReference type="PANTHER" id="PTHR32071:SF57">
    <property type="entry name" value="C4-DICARBOXYLATE TRANSPORT TRANSCRIPTIONAL REGULATORY PROTEIN DCTD"/>
    <property type="match status" value="1"/>
</dbReference>
<gene>
    <name evidence="8" type="ORF">METUNv1_02416</name>
</gene>
<feature type="modified residue" description="4-aspartylphosphate" evidence="5">
    <location>
        <position position="72"/>
    </location>
</feature>
<dbReference type="SMART" id="SM00382">
    <property type="entry name" value="AAA"/>
    <property type="match status" value="1"/>
</dbReference>
<dbReference type="GO" id="GO:0005524">
    <property type="term" value="F:ATP binding"/>
    <property type="evidence" value="ECO:0007669"/>
    <property type="project" value="UniProtKB-KW"/>
</dbReference>
<dbReference type="Gene3D" id="3.40.50.300">
    <property type="entry name" value="P-loop containing nucleotide triphosphate hydrolases"/>
    <property type="match status" value="1"/>
</dbReference>
<dbReference type="SMART" id="SM00448">
    <property type="entry name" value="REC"/>
    <property type="match status" value="1"/>
</dbReference>
<dbReference type="InterPro" id="IPR025662">
    <property type="entry name" value="Sigma_54_int_dom_ATP-bd_1"/>
</dbReference>